<dbReference type="STRING" id="610380.E2C031"/>
<feature type="region of interest" description="Disordered" evidence="3">
    <location>
        <begin position="709"/>
        <end position="771"/>
    </location>
</feature>
<dbReference type="InterPro" id="IPR000219">
    <property type="entry name" value="DH_dom"/>
</dbReference>
<dbReference type="SUPFAM" id="SSF50729">
    <property type="entry name" value="PH domain-like"/>
    <property type="match status" value="1"/>
</dbReference>
<feature type="compositionally biased region" description="Basic and acidic residues" evidence="3">
    <location>
        <begin position="53"/>
        <end position="63"/>
    </location>
</feature>
<evidence type="ECO:0000256" key="3">
    <source>
        <dbReference type="SAM" id="MobiDB-lite"/>
    </source>
</evidence>
<evidence type="ECO:0000256" key="2">
    <source>
        <dbReference type="PROSITE-ProRule" id="PRU00192"/>
    </source>
</evidence>
<dbReference type="Proteomes" id="UP000008237">
    <property type="component" value="Unassembled WGS sequence"/>
</dbReference>
<feature type="compositionally biased region" description="Basic residues" evidence="3">
    <location>
        <begin position="749"/>
        <end position="769"/>
    </location>
</feature>
<feature type="region of interest" description="Disordered" evidence="3">
    <location>
        <begin position="604"/>
        <end position="629"/>
    </location>
</feature>
<dbReference type="EMBL" id="GL451712">
    <property type="protein sequence ID" value="EFN78727.1"/>
    <property type="molecule type" value="Genomic_DNA"/>
</dbReference>
<feature type="compositionally biased region" description="Basic and acidic residues" evidence="3">
    <location>
        <begin position="271"/>
        <end position="281"/>
    </location>
</feature>
<keyword evidence="1 2" id="KW-0728">SH3 domain</keyword>
<dbReference type="CDD" id="cd11793">
    <property type="entry name" value="SH3_ephexin1_like"/>
    <property type="match status" value="1"/>
</dbReference>
<name>E2C031_HARSA</name>
<protein>
    <submittedName>
        <fullName evidence="6">Ephexin-1</fullName>
    </submittedName>
</protein>
<dbReference type="Pfam" id="PF00018">
    <property type="entry name" value="SH3_1"/>
    <property type="match status" value="1"/>
</dbReference>
<dbReference type="InterPro" id="IPR047271">
    <property type="entry name" value="Ephexin-like"/>
</dbReference>
<dbReference type="GO" id="GO:0005085">
    <property type="term" value="F:guanyl-nucleotide exchange factor activity"/>
    <property type="evidence" value="ECO:0007669"/>
    <property type="project" value="InterPro"/>
</dbReference>
<gene>
    <name evidence="6" type="ORF">EAI_11347</name>
</gene>
<evidence type="ECO:0000256" key="1">
    <source>
        <dbReference type="ARBA" id="ARBA00022443"/>
    </source>
</evidence>
<feature type="region of interest" description="Disordered" evidence="3">
    <location>
        <begin position="861"/>
        <end position="891"/>
    </location>
</feature>
<dbReference type="InterPro" id="IPR035899">
    <property type="entry name" value="DBL_dom_sf"/>
</dbReference>
<dbReference type="InterPro" id="IPR047270">
    <property type="entry name" value="PH_ephexin"/>
</dbReference>
<feature type="compositionally biased region" description="Polar residues" evidence="3">
    <location>
        <begin position="861"/>
        <end position="872"/>
    </location>
</feature>
<dbReference type="OMA" id="THQQICA"/>
<dbReference type="OrthoDB" id="7688600at2759"/>
<dbReference type="PANTHER" id="PTHR12845:SF5">
    <property type="entry name" value="EPHEXIN, ISOFORM D"/>
    <property type="match status" value="1"/>
</dbReference>
<feature type="region of interest" description="Disordered" evidence="3">
    <location>
        <begin position="526"/>
        <end position="557"/>
    </location>
</feature>
<dbReference type="Gene3D" id="2.30.30.40">
    <property type="entry name" value="SH3 Domains"/>
    <property type="match status" value="1"/>
</dbReference>
<reference evidence="6 7" key="1">
    <citation type="journal article" date="2010" name="Science">
        <title>Genomic comparison of the ants Camponotus floridanus and Harpegnathos saltator.</title>
        <authorList>
            <person name="Bonasio R."/>
            <person name="Zhang G."/>
            <person name="Ye C."/>
            <person name="Mutti N.S."/>
            <person name="Fang X."/>
            <person name="Qin N."/>
            <person name="Donahue G."/>
            <person name="Yang P."/>
            <person name="Li Q."/>
            <person name="Li C."/>
            <person name="Zhang P."/>
            <person name="Huang Z."/>
            <person name="Berger S.L."/>
            <person name="Reinberg D."/>
            <person name="Wang J."/>
            <person name="Liebig J."/>
        </authorList>
    </citation>
    <scope>NUCLEOTIDE SEQUENCE [LARGE SCALE GENOMIC DNA]</scope>
    <source>
        <strain evidence="6 7">R22 G/1</strain>
    </source>
</reference>
<feature type="compositionally biased region" description="Basic residues" evidence="3">
    <location>
        <begin position="294"/>
        <end position="304"/>
    </location>
</feature>
<dbReference type="Pfam" id="PF00621">
    <property type="entry name" value="RhoGEF"/>
    <property type="match status" value="1"/>
</dbReference>
<evidence type="ECO:0000313" key="6">
    <source>
        <dbReference type="EMBL" id="EFN78727.1"/>
    </source>
</evidence>
<feature type="compositionally biased region" description="Basic and acidic residues" evidence="3">
    <location>
        <begin position="169"/>
        <end position="205"/>
    </location>
</feature>
<feature type="compositionally biased region" description="Acidic residues" evidence="3">
    <location>
        <begin position="542"/>
        <end position="554"/>
    </location>
</feature>
<dbReference type="InterPro" id="IPR011993">
    <property type="entry name" value="PH-like_dom_sf"/>
</dbReference>
<feature type="region of interest" description="Disordered" evidence="3">
    <location>
        <begin position="53"/>
        <end position="72"/>
    </location>
</feature>
<dbReference type="SMART" id="SM00326">
    <property type="entry name" value="SH3"/>
    <property type="match status" value="1"/>
</dbReference>
<proteinExistence type="predicted"/>
<sequence length="1553" mass="174262">MNPSPTANRSFLHSHKAALISDKVVYATLDSLALKRTRLPLQLLPVDDDNVEKTGKADKEKRPIGGKISSKHSTCKVKSGASHQWKSYSKYLIFSSAKSENQSTCSAAIPNSGTERDIENTGREEISVLANATKYIENSVEIAPSPSIKEESCMKDFPNGDSRNLTHPQTEKSSRDDADTVEDQGEKKKYPIERQDSSSSGDYEKMDIVNCKVSMLERSPSNFEPEVPKRKTLERVSRIDKVEESTPTTLNAAAKSKSLIDLATEEHLYESTHVKYSKEDTESTTSGENDASSRQKKKKHKRFAKNVLHYVPRHLVKQPKKKKKLKKKYALSSSLSSLRSLYPAPSKTVQNSCSTRSLPRELTISPPSNFVHVASATNPSLVSNENTVKSTVVITHQQICATLPLLVGKDERRATVGNENVERSKVVSGMSSMDDVSSSQPMGESTDESVADRNGRTHYAEIKSESSSDQQSQAAKVLETGQMVKIAIENQADPPEGETYEQVCQSCPRALPQVNSSFLWSNHRAKTFPSDKHDTRASTTNENEEDVDSEEYDDVGPSNFVAQAESDYDDVGPPKIREDEKLAVISNDCEEIYDDVMPAAFKRDNSAVEKNNQSVSKAVDEESNKEQQPLVELRATSRGRAEASLFASSDDRYFTMNNEYSKVDEADLGEEERDELDVYDDVGLPEPAEERVNSLYAGSTPGCVFGLPSTNGKESEWEDVEDVSSVSRCQENDLREKESEGQAASGKKLIQRWSRKTRKQRSRRSRRNMKATTRATLDVANAVAVSLGGGSVLLIGEPDRIAEEWRSMNRDEEDPPCRTQGLVQLRVVNLDEDVDTQETSCYVHEDSASDDSTYESLYSCQQDDFSSDSEGTSEAADKRQHPRRHASDGDCVINTYMECPTRPTPPPPREASLTQSLGRRVKMLRRTWSITKGSLGRIRRRTSVEECFDEKEQSEHHHHHHVDIGKYFNFRRRFRKSFASPSTFYVDENGRSDVCGTADNNNGIAKEAIYTNSQYMGSSSDDSSRSLVTGIDHYSVLADQEPLYQFYAAAVARVAFESDSEGYEEVENTMWKKSPAPADLARLGQRMLWCHTPQVIHSGLLERLTPEEKKIQEAKFEILTSEASYLNSLRVLENEFLNNHALIHEILTPIEMKKLFGGVTSVLSASQTFLAELEAVWREDPMLPGLSDVLIKHAEKYQATYVAYCSNQVSIDITLKDLKARKGAKFLEAVKRIEMRPACQNLSLHSFLMLPMQRVTRLPLLADAIVSKLSMGSLDRASWEQVLSSLSNVVAECNEGARTAAQETEMEALARKLEYSAKIKPIILRGKQLVRKGPVVQLSTKTDTEYKLTFGKKFNKTPLYLLLFTDYLLVTRLKSNTQDESYTVIDACKRNLLALEPASEESPFAGRNAMILTLLENHSGRHVEYIFTCENNTERERWLEAVSPPKRGLVGETLYESWDCPQMMAKYLYTPNQPDELSLQPGDVINVLRKMADGWYHGEKLVGGVQGWFPANYTKEIASEHIRARNLKQRHRLLTLSSSVIQQRMAKQNQVIH</sequence>
<feature type="compositionally biased region" description="Polar residues" evidence="3">
    <location>
        <begin position="283"/>
        <end position="292"/>
    </location>
</feature>
<organism evidence="7">
    <name type="scientific">Harpegnathos saltator</name>
    <name type="common">Jerdon's jumping ant</name>
    <dbReference type="NCBI Taxonomy" id="610380"/>
    <lineage>
        <taxon>Eukaryota</taxon>
        <taxon>Metazoa</taxon>
        <taxon>Ecdysozoa</taxon>
        <taxon>Arthropoda</taxon>
        <taxon>Hexapoda</taxon>
        <taxon>Insecta</taxon>
        <taxon>Pterygota</taxon>
        <taxon>Neoptera</taxon>
        <taxon>Endopterygota</taxon>
        <taxon>Hymenoptera</taxon>
        <taxon>Apocrita</taxon>
        <taxon>Aculeata</taxon>
        <taxon>Formicoidea</taxon>
        <taxon>Formicidae</taxon>
        <taxon>Ponerinae</taxon>
        <taxon>Ponerini</taxon>
        <taxon>Harpegnathos</taxon>
    </lineage>
</organism>
<dbReference type="PROSITE" id="PS50010">
    <property type="entry name" value="DH_2"/>
    <property type="match status" value="1"/>
</dbReference>
<dbReference type="Gene3D" id="2.30.29.30">
    <property type="entry name" value="Pleckstrin-homology domain (PH domain)/Phosphotyrosine-binding domain (PTB)"/>
    <property type="match status" value="1"/>
</dbReference>
<dbReference type="InterPro" id="IPR036028">
    <property type="entry name" value="SH3-like_dom_sf"/>
</dbReference>
<dbReference type="PANTHER" id="PTHR12845">
    <property type="entry name" value="GUANINE NUCLEOTIDE EXCHANGE FACTOR"/>
    <property type="match status" value="1"/>
</dbReference>
<evidence type="ECO:0000259" key="4">
    <source>
        <dbReference type="PROSITE" id="PS50002"/>
    </source>
</evidence>
<feature type="domain" description="SH3" evidence="4">
    <location>
        <begin position="1458"/>
        <end position="1519"/>
    </location>
</feature>
<dbReference type="InterPro" id="IPR001452">
    <property type="entry name" value="SH3_domain"/>
</dbReference>
<feature type="compositionally biased region" description="Basic and acidic residues" evidence="3">
    <location>
        <begin position="730"/>
        <end position="740"/>
    </location>
</feature>
<evidence type="ECO:0000313" key="7">
    <source>
        <dbReference type="Proteomes" id="UP000008237"/>
    </source>
</evidence>
<accession>E2C031</accession>
<dbReference type="Gene3D" id="1.20.900.10">
    <property type="entry name" value="Dbl homology (DH) domain"/>
    <property type="match status" value="1"/>
</dbReference>
<dbReference type="CDD" id="cd01221">
    <property type="entry name" value="PH_ephexin"/>
    <property type="match status" value="1"/>
</dbReference>
<feature type="domain" description="DH" evidence="5">
    <location>
        <begin position="1110"/>
        <end position="1296"/>
    </location>
</feature>
<feature type="region of interest" description="Disordered" evidence="3">
    <location>
        <begin position="147"/>
        <end position="205"/>
    </location>
</feature>
<dbReference type="InParanoid" id="E2C031"/>
<dbReference type="SMART" id="SM00325">
    <property type="entry name" value="RhoGEF"/>
    <property type="match status" value="1"/>
</dbReference>
<evidence type="ECO:0000259" key="5">
    <source>
        <dbReference type="PROSITE" id="PS50010"/>
    </source>
</evidence>
<dbReference type="SUPFAM" id="SSF48065">
    <property type="entry name" value="DBL homology domain (DH-domain)"/>
    <property type="match status" value="1"/>
</dbReference>
<dbReference type="PROSITE" id="PS50002">
    <property type="entry name" value="SH3"/>
    <property type="match status" value="1"/>
</dbReference>
<keyword evidence="7" id="KW-1185">Reference proteome</keyword>
<feature type="region of interest" description="Disordered" evidence="3">
    <location>
        <begin position="428"/>
        <end position="453"/>
    </location>
</feature>
<dbReference type="SUPFAM" id="SSF50044">
    <property type="entry name" value="SH3-domain"/>
    <property type="match status" value="1"/>
</dbReference>
<feature type="region of interest" description="Disordered" evidence="3">
    <location>
        <begin position="271"/>
        <end position="304"/>
    </location>
</feature>
<dbReference type="CDD" id="cd00160">
    <property type="entry name" value="RhoGEF"/>
    <property type="match status" value="1"/>
</dbReference>
<feature type="compositionally biased region" description="Low complexity" evidence="3">
    <location>
        <begin position="428"/>
        <end position="439"/>
    </location>
</feature>